<evidence type="ECO:0000313" key="2">
    <source>
        <dbReference type="EMBL" id="GJC85059.1"/>
    </source>
</evidence>
<evidence type="ECO:0000313" key="3">
    <source>
        <dbReference type="Proteomes" id="UP001055172"/>
    </source>
</evidence>
<reference evidence="2 3" key="1">
    <citation type="submission" date="2021-07" db="EMBL/GenBank/DDBJ databases">
        <title>Genome data of Colletotrichum spaethianum.</title>
        <authorList>
            <person name="Utami Y.D."/>
            <person name="Hiruma K."/>
        </authorList>
    </citation>
    <scope>NUCLEOTIDE SEQUENCE [LARGE SCALE GENOMIC DNA]</scope>
    <source>
        <strain evidence="2 3">MAFF 242679</strain>
    </source>
</reference>
<feature type="compositionally biased region" description="Basic and acidic residues" evidence="1">
    <location>
        <begin position="26"/>
        <end position="35"/>
    </location>
</feature>
<accession>A0AA37LUA4</accession>
<protein>
    <submittedName>
        <fullName evidence="2">Uncharacterized protein</fullName>
    </submittedName>
</protein>
<evidence type="ECO:0000256" key="1">
    <source>
        <dbReference type="SAM" id="MobiDB-lite"/>
    </source>
</evidence>
<feature type="compositionally biased region" description="Polar residues" evidence="1">
    <location>
        <begin position="39"/>
        <end position="54"/>
    </location>
</feature>
<dbReference type="AlphaFoldDB" id="A0AA37LUA4"/>
<gene>
    <name evidence="2" type="ORF">ColLi_07897</name>
</gene>
<sequence>MDKAPTRRGQEKRREGSPETGILDAFGDRPQRDPPEIALSSQTANCLKPSSSRGAVNEGHVPRAPSLIGIMPGWPNPGQLALCIY</sequence>
<dbReference type="EMBL" id="BPPX01000016">
    <property type="protein sequence ID" value="GJC85059.1"/>
    <property type="molecule type" value="Genomic_DNA"/>
</dbReference>
<name>A0AA37LUA4_9PEZI</name>
<comment type="caution">
    <text evidence="2">The sequence shown here is derived from an EMBL/GenBank/DDBJ whole genome shotgun (WGS) entry which is preliminary data.</text>
</comment>
<feature type="compositionally biased region" description="Basic and acidic residues" evidence="1">
    <location>
        <begin position="1"/>
        <end position="17"/>
    </location>
</feature>
<organism evidence="2 3">
    <name type="scientific">Colletotrichum liriopes</name>
    <dbReference type="NCBI Taxonomy" id="708192"/>
    <lineage>
        <taxon>Eukaryota</taxon>
        <taxon>Fungi</taxon>
        <taxon>Dikarya</taxon>
        <taxon>Ascomycota</taxon>
        <taxon>Pezizomycotina</taxon>
        <taxon>Sordariomycetes</taxon>
        <taxon>Hypocreomycetidae</taxon>
        <taxon>Glomerellales</taxon>
        <taxon>Glomerellaceae</taxon>
        <taxon>Colletotrichum</taxon>
        <taxon>Colletotrichum spaethianum species complex</taxon>
    </lineage>
</organism>
<proteinExistence type="predicted"/>
<keyword evidence="3" id="KW-1185">Reference proteome</keyword>
<feature type="region of interest" description="Disordered" evidence="1">
    <location>
        <begin position="1"/>
        <end position="59"/>
    </location>
</feature>
<dbReference type="Proteomes" id="UP001055172">
    <property type="component" value="Unassembled WGS sequence"/>
</dbReference>